<dbReference type="Proteomes" id="UP000255529">
    <property type="component" value="Unassembled WGS sequence"/>
</dbReference>
<keyword evidence="1" id="KW-1133">Transmembrane helix</keyword>
<evidence type="ECO:0000313" key="3">
    <source>
        <dbReference type="EMBL" id="SUI62575.1"/>
    </source>
</evidence>
<feature type="transmembrane region" description="Helical" evidence="1">
    <location>
        <begin position="20"/>
        <end position="42"/>
    </location>
</feature>
<sequence>MQRISKKWSQHLPGYRDWQYYGTLGALALMAPITLGTLLLLLPNAHGQAVDNWYTDGANGVLQVRGALTESACRLEMSSARQDIQLGETGTGRLQNVGDRGTPVGFELRLQDCLRSPAGSRDSRTGALTWAAQQPAVTVSFSAPADVNNPQLVKVQGVSGLALRMTDPLGQDVRLGSRGQPLLLTPGQNTLAYHVAPERTRTPLVAGAYSASVDFRLSYD</sequence>
<evidence type="ECO:0000256" key="1">
    <source>
        <dbReference type="SAM" id="Phobius"/>
    </source>
</evidence>
<dbReference type="Pfam" id="PF00419">
    <property type="entry name" value="Fimbrial"/>
    <property type="match status" value="1"/>
</dbReference>
<dbReference type="GO" id="GO:0043709">
    <property type="term" value="P:cell adhesion involved in single-species biofilm formation"/>
    <property type="evidence" value="ECO:0007669"/>
    <property type="project" value="TreeGrafter"/>
</dbReference>
<dbReference type="InterPro" id="IPR000259">
    <property type="entry name" value="Adhesion_dom_fimbrial"/>
</dbReference>
<dbReference type="InterPro" id="IPR008966">
    <property type="entry name" value="Adhesion_dom_sf"/>
</dbReference>
<accession>A0A379ZIF4</accession>
<proteinExistence type="predicted"/>
<dbReference type="Gene3D" id="2.60.40.1090">
    <property type="entry name" value="Fimbrial-type adhesion domain"/>
    <property type="match status" value="1"/>
</dbReference>
<dbReference type="InterPro" id="IPR036937">
    <property type="entry name" value="Adhesion_dom_fimbrial_sf"/>
</dbReference>
<dbReference type="AlphaFoldDB" id="A0A379ZIF4"/>
<dbReference type="RefSeq" id="WP_012147395.1">
    <property type="nucleotide sequence ID" value="NZ_CAMIRW010000010.1"/>
</dbReference>
<dbReference type="EMBL" id="UGYN01000002">
    <property type="protein sequence ID" value="SUI62575.1"/>
    <property type="molecule type" value="Genomic_DNA"/>
</dbReference>
<protein>
    <submittedName>
        <fullName evidence="3">Fimbria A protein</fullName>
    </submittedName>
</protein>
<dbReference type="GO" id="GO:0009289">
    <property type="term" value="C:pilus"/>
    <property type="evidence" value="ECO:0007669"/>
    <property type="project" value="InterPro"/>
</dbReference>
<keyword evidence="1" id="KW-0812">Transmembrane</keyword>
<name>A0A379ZIF4_9GAMM</name>
<dbReference type="SUPFAM" id="SSF49401">
    <property type="entry name" value="Bacterial adhesins"/>
    <property type="match status" value="1"/>
</dbReference>
<evidence type="ECO:0000259" key="2">
    <source>
        <dbReference type="Pfam" id="PF00419"/>
    </source>
</evidence>
<evidence type="ECO:0000313" key="4">
    <source>
        <dbReference type="Proteomes" id="UP000255529"/>
    </source>
</evidence>
<dbReference type="PANTHER" id="PTHR33420">
    <property type="entry name" value="FIMBRIAL SUBUNIT ELFA-RELATED"/>
    <property type="match status" value="1"/>
</dbReference>
<keyword evidence="1" id="KW-0472">Membrane</keyword>
<dbReference type="InterPro" id="IPR050263">
    <property type="entry name" value="Bact_Fimbrial_Adh_Pro"/>
</dbReference>
<reference evidence="3 4" key="1">
    <citation type="submission" date="2018-06" db="EMBL/GenBank/DDBJ databases">
        <authorList>
            <consortium name="Pathogen Informatics"/>
            <person name="Doyle S."/>
        </authorList>
    </citation>
    <scope>NUCLEOTIDE SEQUENCE [LARGE SCALE GENOMIC DNA]</scope>
    <source>
        <strain evidence="3 4">NCTC11544</strain>
    </source>
</reference>
<organism evidence="3 4">
    <name type="scientific">Serratia quinivorans</name>
    <dbReference type="NCBI Taxonomy" id="137545"/>
    <lineage>
        <taxon>Bacteria</taxon>
        <taxon>Pseudomonadati</taxon>
        <taxon>Pseudomonadota</taxon>
        <taxon>Gammaproteobacteria</taxon>
        <taxon>Enterobacterales</taxon>
        <taxon>Yersiniaceae</taxon>
        <taxon>Serratia</taxon>
    </lineage>
</organism>
<dbReference type="PANTHER" id="PTHR33420:SF26">
    <property type="entry name" value="FIMBRIAL SUBUNIT"/>
    <property type="match status" value="1"/>
</dbReference>
<feature type="domain" description="Fimbrial-type adhesion" evidence="2">
    <location>
        <begin position="64"/>
        <end position="220"/>
    </location>
</feature>
<gene>
    <name evidence="3" type="primary">smfA_4</name>
    <name evidence="3" type="ORF">NCTC11544_02504</name>
</gene>